<evidence type="ECO:0000313" key="2">
    <source>
        <dbReference type="Proteomes" id="UP000198407"/>
    </source>
</evidence>
<evidence type="ECO:0000313" key="1">
    <source>
        <dbReference type="EMBL" id="SNS71352.1"/>
    </source>
</evidence>
<dbReference type="RefSeq" id="WP_042123434.1">
    <property type="nucleotide sequence ID" value="NZ_FZOL01000013.1"/>
</dbReference>
<dbReference type="Proteomes" id="UP000198407">
    <property type="component" value="Unassembled WGS sequence"/>
</dbReference>
<dbReference type="OrthoDB" id="7010874at2"/>
<gene>
    <name evidence="1" type="ORF">SAMN05444352_113114</name>
</gene>
<dbReference type="STRING" id="1215104.GCA_000730585_03754"/>
<sequence>MTGRNEGPACSADLRQVLDEVNLNYDLDFSEFQVLHDAADERLDALVRRYGHRRESQSLQQFQLACDQMAKMLQVSCLAMQRAHLNEQERYQVREAYEFQVAYIQACLQRSFEGF</sequence>
<reference evidence="2" key="1">
    <citation type="submission" date="2017-06" db="EMBL/GenBank/DDBJ databases">
        <authorList>
            <person name="Varghese N."/>
            <person name="Submissions S."/>
        </authorList>
    </citation>
    <scope>NUCLEOTIDE SEQUENCE [LARGE SCALE GENOMIC DNA]</scope>
    <source>
        <strain evidence="2">DSM 22348</strain>
    </source>
</reference>
<accession>A0A239GR95</accession>
<protein>
    <submittedName>
        <fullName evidence="1">Uncharacterized protein</fullName>
    </submittedName>
</protein>
<organism evidence="1 2">
    <name type="scientific">Pseudomonas japonica</name>
    <dbReference type="NCBI Taxonomy" id="256466"/>
    <lineage>
        <taxon>Bacteria</taxon>
        <taxon>Pseudomonadati</taxon>
        <taxon>Pseudomonadota</taxon>
        <taxon>Gammaproteobacteria</taxon>
        <taxon>Pseudomonadales</taxon>
        <taxon>Pseudomonadaceae</taxon>
        <taxon>Pseudomonas</taxon>
    </lineage>
</organism>
<keyword evidence="2" id="KW-1185">Reference proteome</keyword>
<dbReference type="AlphaFoldDB" id="A0A239GR95"/>
<name>A0A239GR95_9PSED</name>
<proteinExistence type="predicted"/>
<dbReference type="EMBL" id="FZOL01000013">
    <property type="protein sequence ID" value="SNS71352.1"/>
    <property type="molecule type" value="Genomic_DNA"/>
</dbReference>